<sequence>ATISVTLCELPTAKHLSLSLECAPFSSENARLYSQGYDDLQGKCALSRSAQFWSSYSGYLREVRV</sequence>
<keyword evidence="2" id="KW-1185">Reference proteome</keyword>
<organism evidence="1 2">
    <name type="scientific">Guyanagaster necrorhizus</name>
    <dbReference type="NCBI Taxonomy" id="856835"/>
    <lineage>
        <taxon>Eukaryota</taxon>
        <taxon>Fungi</taxon>
        <taxon>Dikarya</taxon>
        <taxon>Basidiomycota</taxon>
        <taxon>Agaricomycotina</taxon>
        <taxon>Agaricomycetes</taxon>
        <taxon>Agaricomycetidae</taxon>
        <taxon>Agaricales</taxon>
        <taxon>Marasmiineae</taxon>
        <taxon>Physalacriaceae</taxon>
        <taxon>Guyanagaster</taxon>
    </lineage>
</organism>
<protein>
    <submittedName>
        <fullName evidence="1">Uncharacterized protein</fullName>
    </submittedName>
</protein>
<reference evidence="1" key="1">
    <citation type="submission" date="2020-11" db="EMBL/GenBank/DDBJ databases">
        <title>Adaptations for nitrogen fixation in a non-lichenized fungal sporocarp promotes dispersal by wood-feeding termites.</title>
        <authorList>
            <consortium name="DOE Joint Genome Institute"/>
            <person name="Koch R.A."/>
            <person name="Yoon G."/>
            <person name="Arayal U."/>
            <person name="Lail K."/>
            <person name="Amirebrahimi M."/>
            <person name="Labutti K."/>
            <person name="Lipzen A."/>
            <person name="Riley R."/>
            <person name="Barry K."/>
            <person name="Henrissat B."/>
            <person name="Grigoriev I.V."/>
            <person name="Herr J.R."/>
            <person name="Aime M.C."/>
        </authorList>
    </citation>
    <scope>NUCLEOTIDE SEQUENCE</scope>
    <source>
        <strain evidence="1">MCA 3950</strain>
    </source>
</reference>
<dbReference type="AlphaFoldDB" id="A0A9P7VU62"/>
<gene>
    <name evidence="1" type="ORF">BT62DRAFT_893317</name>
</gene>
<comment type="caution">
    <text evidence="1">The sequence shown here is derived from an EMBL/GenBank/DDBJ whole genome shotgun (WGS) entry which is preliminary data.</text>
</comment>
<dbReference type="Proteomes" id="UP000812287">
    <property type="component" value="Unassembled WGS sequence"/>
</dbReference>
<proteinExistence type="predicted"/>
<dbReference type="OrthoDB" id="5311848at2759"/>
<dbReference type="GeneID" id="66105436"/>
<evidence type="ECO:0000313" key="1">
    <source>
        <dbReference type="EMBL" id="KAG7446785.1"/>
    </source>
</evidence>
<dbReference type="RefSeq" id="XP_043040285.1">
    <property type="nucleotide sequence ID" value="XM_043183139.1"/>
</dbReference>
<name>A0A9P7VU62_9AGAR</name>
<accession>A0A9P7VU62</accession>
<evidence type="ECO:0000313" key="2">
    <source>
        <dbReference type="Proteomes" id="UP000812287"/>
    </source>
</evidence>
<dbReference type="EMBL" id="MU250533">
    <property type="protein sequence ID" value="KAG7446785.1"/>
    <property type="molecule type" value="Genomic_DNA"/>
</dbReference>
<feature type="non-terminal residue" evidence="1">
    <location>
        <position position="1"/>
    </location>
</feature>